<dbReference type="Pfam" id="PF00563">
    <property type="entry name" value="EAL"/>
    <property type="match status" value="1"/>
</dbReference>
<dbReference type="SMART" id="SM00267">
    <property type="entry name" value="GGDEF"/>
    <property type="match status" value="1"/>
</dbReference>
<dbReference type="InterPro" id="IPR052155">
    <property type="entry name" value="Biofilm_reg_signaling"/>
</dbReference>
<dbReference type="SMART" id="SM00086">
    <property type="entry name" value="PAC"/>
    <property type="match status" value="1"/>
</dbReference>
<dbReference type="Gene3D" id="6.10.340.10">
    <property type="match status" value="1"/>
</dbReference>
<evidence type="ECO:0000256" key="1">
    <source>
        <dbReference type="SAM" id="Phobius"/>
    </source>
</evidence>
<dbReference type="Pfam" id="PF00990">
    <property type="entry name" value="GGDEF"/>
    <property type="match status" value="1"/>
</dbReference>
<dbReference type="SMART" id="SM00304">
    <property type="entry name" value="HAMP"/>
    <property type="match status" value="1"/>
</dbReference>
<evidence type="ECO:0000259" key="2">
    <source>
        <dbReference type="PROSITE" id="PS50112"/>
    </source>
</evidence>
<dbReference type="Pfam" id="PF00672">
    <property type="entry name" value="HAMP"/>
    <property type="match status" value="1"/>
</dbReference>
<dbReference type="InterPro" id="IPR000014">
    <property type="entry name" value="PAS"/>
</dbReference>
<dbReference type="SUPFAM" id="SSF55785">
    <property type="entry name" value="PYP-like sensor domain (PAS domain)"/>
    <property type="match status" value="1"/>
</dbReference>
<dbReference type="GO" id="GO:0007165">
    <property type="term" value="P:signal transduction"/>
    <property type="evidence" value="ECO:0007669"/>
    <property type="project" value="InterPro"/>
</dbReference>
<dbReference type="PROSITE" id="PS50883">
    <property type="entry name" value="EAL"/>
    <property type="match status" value="1"/>
</dbReference>
<dbReference type="SMART" id="SM00052">
    <property type="entry name" value="EAL"/>
    <property type="match status" value="1"/>
</dbReference>
<dbReference type="InterPro" id="IPR000160">
    <property type="entry name" value="GGDEF_dom"/>
</dbReference>
<dbReference type="NCBIfam" id="TIGR00254">
    <property type="entry name" value="GGDEF"/>
    <property type="match status" value="1"/>
</dbReference>
<name>A0A1J5RNT6_9ZZZZ</name>
<dbReference type="Gene3D" id="3.30.450.20">
    <property type="entry name" value="PAS domain"/>
    <property type="match status" value="1"/>
</dbReference>
<dbReference type="GO" id="GO:0071111">
    <property type="term" value="F:cyclic-guanylate-specific phosphodiesterase activity"/>
    <property type="evidence" value="ECO:0007669"/>
    <property type="project" value="UniProtKB-EC"/>
</dbReference>
<dbReference type="GO" id="GO:0016020">
    <property type="term" value="C:membrane"/>
    <property type="evidence" value="ECO:0007669"/>
    <property type="project" value="InterPro"/>
</dbReference>
<dbReference type="Pfam" id="PF13185">
    <property type="entry name" value="GAF_2"/>
    <property type="match status" value="1"/>
</dbReference>
<keyword evidence="1" id="KW-1133">Transmembrane helix</keyword>
<dbReference type="InterPro" id="IPR001633">
    <property type="entry name" value="EAL_dom"/>
</dbReference>
<dbReference type="PANTHER" id="PTHR44757">
    <property type="entry name" value="DIGUANYLATE CYCLASE DGCP"/>
    <property type="match status" value="1"/>
</dbReference>
<dbReference type="PROSITE" id="PS50887">
    <property type="entry name" value="GGDEF"/>
    <property type="match status" value="1"/>
</dbReference>
<dbReference type="InterPro" id="IPR029787">
    <property type="entry name" value="Nucleotide_cyclase"/>
</dbReference>
<feature type="domain" description="PAS" evidence="2">
    <location>
        <begin position="405"/>
        <end position="451"/>
    </location>
</feature>
<dbReference type="Pfam" id="PF17152">
    <property type="entry name" value="CHASE8"/>
    <property type="match status" value="1"/>
</dbReference>
<dbReference type="InterPro" id="IPR043128">
    <property type="entry name" value="Rev_trsase/Diguanyl_cyclase"/>
</dbReference>
<feature type="transmembrane region" description="Helical" evidence="1">
    <location>
        <begin position="159"/>
        <end position="181"/>
    </location>
</feature>
<keyword evidence="7" id="KW-0378">Hydrolase</keyword>
<organism evidence="7">
    <name type="scientific">mine drainage metagenome</name>
    <dbReference type="NCBI Taxonomy" id="410659"/>
    <lineage>
        <taxon>unclassified sequences</taxon>
        <taxon>metagenomes</taxon>
        <taxon>ecological metagenomes</taxon>
    </lineage>
</organism>
<dbReference type="Pfam" id="PF13426">
    <property type="entry name" value="PAS_9"/>
    <property type="match status" value="1"/>
</dbReference>
<dbReference type="InterPro" id="IPR000700">
    <property type="entry name" value="PAS-assoc_C"/>
</dbReference>
<dbReference type="Gene3D" id="3.30.450.40">
    <property type="match status" value="1"/>
</dbReference>
<dbReference type="SUPFAM" id="SSF141868">
    <property type="entry name" value="EAL domain-like"/>
    <property type="match status" value="1"/>
</dbReference>
<feature type="domain" description="HAMP" evidence="5">
    <location>
        <begin position="186"/>
        <end position="239"/>
    </location>
</feature>
<accession>A0A1J5RNT6</accession>
<protein>
    <submittedName>
        <fullName evidence="7">Cyclic di-GMP phosphodiesterase Gmr</fullName>
        <ecNumber evidence="7">3.1.4.52</ecNumber>
    </submittedName>
</protein>
<evidence type="ECO:0000313" key="7">
    <source>
        <dbReference type="EMBL" id="OIQ89773.1"/>
    </source>
</evidence>
<dbReference type="PROSITE" id="PS50112">
    <property type="entry name" value="PAS"/>
    <property type="match status" value="1"/>
</dbReference>
<dbReference type="SMART" id="SM00091">
    <property type="entry name" value="PAS"/>
    <property type="match status" value="1"/>
</dbReference>
<feature type="transmembrane region" description="Helical" evidence="1">
    <location>
        <begin position="15"/>
        <end position="37"/>
    </location>
</feature>
<dbReference type="CDD" id="cd00130">
    <property type="entry name" value="PAS"/>
    <property type="match status" value="1"/>
</dbReference>
<dbReference type="InterPro" id="IPR001610">
    <property type="entry name" value="PAC"/>
</dbReference>
<dbReference type="SUPFAM" id="SSF158472">
    <property type="entry name" value="HAMP domain-like"/>
    <property type="match status" value="1"/>
</dbReference>
<dbReference type="InterPro" id="IPR003660">
    <property type="entry name" value="HAMP_dom"/>
</dbReference>
<feature type="domain" description="GGDEF" evidence="6">
    <location>
        <begin position="562"/>
        <end position="700"/>
    </location>
</feature>
<dbReference type="InterPro" id="IPR035965">
    <property type="entry name" value="PAS-like_dom_sf"/>
</dbReference>
<dbReference type="EC" id="3.1.4.52" evidence="7"/>
<feature type="domain" description="PAC" evidence="3">
    <location>
        <begin position="478"/>
        <end position="530"/>
    </location>
</feature>
<gene>
    <name evidence="7" type="primary">gmr_140</name>
    <name evidence="7" type="ORF">GALL_283380</name>
</gene>
<dbReference type="SMART" id="SM00065">
    <property type="entry name" value="GAF"/>
    <property type="match status" value="1"/>
</dbReference>
<feature type="domain" description="EAL" evidence="4">
    <location>
        <begin position="709"/>
        <end position="963"/>
    </location>
</feature>
<comment type="caution">
    <text evidence="7">The sequence shown here is derived from an EMBL/GenBank/DDBJ whole genome shotgun (WGS) entry which is preliminary data.</text>
</comment>
<dbReference type="InterPro" id="IPR033417">
    <property type="entry name" value="CHASE8"/>
</dbReference>
<evidence type="ECO:0000259" key="3">
    <source>
        <dbReference type="PROSITE" id="PS50113"/>
    </source>
</evidence>
<dbReference type="InterPro" id="IPR035919">
    <property type="entry name" value="EAL_sf"/>
</dbReference>
<keyword evidence="1" id="KW-0812">Transmembrane</keyword>
<dbReference type="PROSITE" id="PS50113">
    <property type="entry name" value="PAC"/>
    <property type="match status" value="1"/>
</dbReference>
<dbReference type="Gene3D" id="3.20.20.450">
    <property type="entry name" value="EAL domain"/>
    <property type="match status" value="1"/>
</dbReference>
<dbReference type="PROSITE" id="PS50885">
    <property type="entry name" value="HAMP"/>
    <property type="match status" value="1"/>
</dbReference>
<dbReference type="Gene3D" id="3.30.70.270">
    <property type="match status" value="1"/>
</dbReference>
<evidence type="ECO:0000259" key="6">
    <source>
        <dbReference type="PROSITE" id="PS50887"/>
    </source>
</evidence>
<dbReference type="SUPFAM" id="SSF55073">
    <property type="entry name" value="Nucleotide cyclase"/>
    <property type="match status" value="1"/>
</dbReference>
<dbReference type="InterPro" id="IPR029016">
    <property type="entry name" value="GAF-like_dom_sf"/>
</dbReference>
<dbReference type="AlphaFoldDB" id="A0A1J5RNT6"/>
<evidence type="ECO:0000259" key="4">
    <source>
        <dbReference type="PROSITE" id="PS50883"/>
    </source>
</evidence>
<dbReference type="CDD" id="cd01949">
    <property type="entry name" value="GGDEF"/>
    <property type="match status" value="1"/>
</dbReference>
<dbReference type="FunFam" id="3.20.20.450:FF:000001">
    <property type="entry name" value="Cyclic di-GMP phosphodiesterase yahA"/>
    <property type="match status" value="1"/>
</dbReference>
<sequence length="980" mass="109707">MLYEQIQHAPIKTKLTMISLIAIFSAMSVMLIVMMTYEYYFFRQNQVTELSVQSHIVGDNSAAALAFNDPVAANEVLLALRASPSVDRARIFLEDGSLFAIYNKPDISLRPTLQQPTWIDTQYKYSWSRLTLSQEIKFKGKRIGRLVLEANLDLLYRHIFLYGGISLLAVIVALFFAMLMLRPLIRSITQPVLNISRLMQHISSNIDYSARIEHHSYDEIGELARGFNEMLEQVQLAELREKSRSHVMEMLATGALLSKVLEAIVTSVENENKQMLCSILLLDDEGKHLGRVVAPSLPDFYRDALNGIEIGAGVGSCGTAAFTGERVIVDDIETHPDAETYRELAVRAGLRACWSQPILSSMGKVLGTFAIYHREAHMPTEADISIIEQSAYLTSIAIERELGESELKIAAIAFESQEGMMVTDRNRIILRVNQAFTDITGYSAEEVVGQTPHLLSSDRQGQEFYAAMQESIDNSGAWDGEIWNRRKNGEVYPEHMTITAVKDAGGVITNYVVTLTDITTSKAASMEIENLAFYDPLTHLPNRRLLLDRLKQALSSSARSGQRGALLFLDLDHFKTLNDTLGHDVGDLLLQQVAERLASCVREGDTVARLGGDEFVLLLEDLGEDALGAAAHTEVIGEKILVTLNQVYQLDVHEYYSTPSIGATLFNDHDLMIDDLLKQADIAMYQSKTEGRNTLRFYDPRMQEAITTRVDLEHELRKALESQQFQLYYQIQVDSSGFPLGAEALIRWNHPKRGVVSPIHFIPMAEETGLIRSIGQWVLDEACTQLKKWQQDELTSELVLAVNVSAKQFRQVDFVEQVQATIKRHEIDPTKLKLELTESLLVDNINDIIATMAALGGCGIKFSLDDFGTGYSSLQYLKTLPLNQLKIDQSFVRDIATDSSDKAIVLTIIAMAHILDLSVIAEGVETEEQRQFLKNSGCTYYQGYLFSEPVPIDRFEALLVILYGRALQEVEDVPGLAENI</sequence>
<keyword evidence="1" id="KW-0472">Membrane</keyword>
<dbReference type="CDD" id="cd01948">
    <property type="entry name" value="EAL"/>
    <property type="match status" value="1"/>
</dbReference>
<proteinExistence type="predicted"/>
<dbReference type="SUPFAM" id="SSF55781">
    <property type="entry name" value="GAF domain-like"/>
    <property type="match status" value="1"/>
</dbReference>
<dbReference type="CDD" id="cd06225">
    <property type="entry name" value="HAMP"/>
    <property type="match status" value="1"/>
</dbReference>
<dbReference type="InterPro" id="IPR003018">
    <property type="entry name" value="GAF"/>
</dbReference>
<reference evidence="7" key="1">
    <citation type="submission" date="2016-10" db="EMBL/GenBank/DDBJ databases">
        <title>Sequence of Gallionella enrichment culture.</title>
        <authorList>
            <person name="Poehlein A."/>
            <person name="Muehling M."/>
            <person name="Daniel R."/>
        </authorList>
    </citation>
    <scope>NUCLEOTIDE SEQUENCE</scope>
</reference>
<dbReference type="NCBIfam" id="TIGR00229">
    <property type="entry name" value="sensory_box"/>
    <property type="match status" value="1"/>
</dbReference>
<dbReference type="EMBL" id="MLJW01000316">
    <property type="protein sequence ID" value="OIQ89773.1"/>
    <property type="molecule type" value="Genomic_DNA"/>
</dbReference>
<dbReference type="PANTHER" id="PTHR44757:SF2">
    <property type="entry name" value="BIOFILM ARCHITECTURE MAINTENANCE PROTEIN MBAA"/>
    <property type="match status" value="1"/>
</dbReference>
<evidence type="ECO:0000259" key="5">
    <source>
        <dbReference type="PROSITE" id="PS50885"/>
    </source>
</evidence>